<dbReference type="EMBL" id="JSVU01000009">
    <property type="protein sequence ID" value="KJJ37678.1"/>
    <property type="molecule type" value="Genomic_DNA"/>
</dbReference>
<reference evidence="1 2" key="1">
    <citation type="submission" date="2014-10" db="EMBL/GenBank/DDBJ databases">
        <title>Genome sequencing of Vitellibacter vladivostokensis KMM 3516.</title>
        <authorList>
            <person name="Thevarajoo S."/>
            <person name="Selvaratnam C."/>
            <person name="Goh K.M."/>
            <person name="Chong C.S."/>
        </authorList>
    </citation>
    <scope>NUCLEOTIDE SEQUENCE [LARGE SCALE GENOMIC DNA]</scope>
    <source>
        <strain evidence="1 2">KMM 3516</strain>
    </source>
</reference>
<name>A0ABR5DFV7_9FLAO</name>
<dbReference type="Proteomes" id="UP000033497">
    <property type="component" value="Unassembled WGS sequence"/>
</dbReference>
<protein>
    <submittedName>
        <fullName evidence="1">Uncharacterized protein</fullName>
    </submittedName>
</protein>
<dbReference type="RefSeq" id="WP_045081350.1">
    <property type="nucleotide sequence ID" value="NZ_JSVU01000009.1"/>
</dbReference>
<gene>
    <name evidence="1" type="ORF">MB09_13035</name>
</gene>
<organism evidence="1 2">
    <name type="scientific">Aequorivita vladivostokensis</name>
    <dbReference type="NCBI Taxonomy" id="171194"/>
    <lineage>
        <taxon>Bacteria</taxon>
        <taxon>Pseudomonadati</taxon>
        <taxon>Bacteroidota</taxon>
        <taxon>Flavobacteriia</taxon>
        <taxon>Flavobacteriales</taxon>
        <taxon>Flavobacteriaceae</taxon>
        <taxon>Aequorivita</taxon>
    </lineage>
</organism>
<sequence>MKRGSIKNIVKKIEIETEIENDAEVFGEIEKRNVLLPNISKGCFWKYEIEDTSYETISLLVAQNSNFKRLRLYPKNLGG</sequence>
<accession>A0ABR5DFV7</accession>
<evidence type="ECO:0000313" key="2">
    <source>
        <dbReference type="Proteomes" id="UP000033497"/>
    </source>
</evidence>
<proteinExistence type="predicted"/>
<evidence type="ECO:0000313" key="1">
    <source>
        <dbReference type="EMBL" id="KJJ37678.1"/>
    </source>
</evidence>
<comment type="caution">
    <text evidence="1">The sequence shown here is derived from an EMBL/GenBank/DDBJ whole genome shotgun (WGS) entry which is preliminary data.</text>
</comment>
<keyword evidence="2" id="KW-1185">Reference proteome</keyword>